<evidence type="ECO:0000259" key="1">
    <source>
        <dbReference type="Pfam" id="PF01593"/>
    </source>
</evidence>
<feature type="domain" description="Amine oxidase" evidence="1">
    <location>
        <begin position="52"/>
        <end position="482"/>
    </location>
</feature>
<gene>
    <name evidence="2" type="ORF">HYH03_013509</name>
</gene>
<proteinExistence type="predicted"/>
<accession>A0A836BUH7</accession>
<dbReference type="Pfam" id="PF01593">
    <property type="entry name" value="Amino_oxidase"/>
    <property type="match status" value="1"/>
</dbReference>
<organism evidence="2 3">
    <name type="scientific">Edaphochlamys debaryana</name>
    <dbReference type="NCBI Taxonomy" id="47281"/>
    <lineage>
        <taxon>Eukaryota</taxon>
        <taxon>Viridiplantae</taxon>
        <taxon>Chlorophyta</taxon>
        <taxon>core chlorophytes</taxon>
        <taxon>Chlorophyceae</taxon>
        <taxon>CS clade</taxon>
        <taxon>Chlamydomonadales</taxon>
        <taxon>Chlamydomonadales incertae sedis</taxon>
        <taxon>Edaphochlamys</taxon>
    </lineage>
</organism>
<dbReference type="SUPFAM" id="SSF51905">
    <property type="entry name" value="FAD/NAD(P)-binding domain"/>
    <property type="match status" value="1"/>
</dbReference>
<reference evidence="2" key="1">
    <citation type="journal article" date="2020" name="bioRxiv">
        <title>Comparative genomics of Chlamydomonas.</title>
        <authorList>
            <person name="Craig R.J."/>
            <person name="Hasan A.R."/>
            <person name="Ness R.W."/>
            <person name="Keightley P.D."/>
        </authorList>
    </citation>
    <scope>NUCLEOTIDE SEQUENCE</scope>
    <source>
        <strain evidence="2">CCAP 11/70</strain>
    </source>
</reference>
<dbReference type="InterPro" id="IPR050464">
    <property type="entry name" value="Zeta_carotene_desat/Oxidored"/>
</dbReference>
<evidence type="ECO:0000313" key="2">
    <source>
        <dbReference type="EMBL" id="KAG2487929.1"/>
    </source>
</evidence>
<keyword evidence="3" id="KW-1185">Reference proteome</keyword>
<name>A0A836BUH7_9CHLO</name>
<protein>
    <recommendedName>
        <fullName evidence="1">Amine oxidase domain-containing protein</fullName>
    </recommendedName>
</protein>
<dbReference type="Gene3D" id="3.50.50.60">
    <property type="entry name" value="FAD/NAD(P)-binding domain"/>
    <property type="match status" value="1"/>
</dbReference>
<evidence type="ECO:0000313" key="3">
    <source>
        <dbReference type="Proteomes" id="UP000612055"/>
    </source>
</evidence>
<sequence>MHTRVRSGSAGHATVCKHRQCLSVTARAAATSTPSTPSAPKPKAVVIGAGWAGFGAASALQQAGCDVTILDAAPNPGGLSSAFKSANGRTVEPGIKGFWYQYSNIVSLVDTLGVRDAFTPFTQSSFYSPAGLQVRSPILQAQPRLPTPLGSFLYTAPYFTSLPLQDRMSALPLVGPLLEYSADQAAYNSYDKISALELFRSAGVSARLYREFLEPMLLVTLFAPGYKLSAAAALDALYYFVLAHQADFDVRWCRGAVGERILAPFAAWLGERGVRLAGSRPVAELVPPNRAVGRPGRVIVKPPGGGKEEWEADVVVMAVGVGAAQRIVASSPALASTPFFSAWNNLGAVDAAAVRVWLDRRLRPATPSNVLVGFEREVGSTLFHLSDLQDEYKADAGVSVLEADFYHAASLLPLSDEALVDKVVGSMLPAVDPGPRPRVLDACVVRLPRAVSLFAPGCAQHMPTAATPEPGLFVAGDWLRQGAAQPGPKGLSQEKAYVTGLEAGNLAAKSVGLSPVAQVLPPEADESHIAAGKEALRQLRAAVRGLPGAALLGERLPSPLGGLTLIR</sequence>
<dbReference type="OrthoDB" id="2219495at2759"/>
<dbReference type="InterPro" id="IPR036188">
    <property type="entry name" value="FAD/NAD-bd_sf"/>
</dbReference>
<dbReference type="GO" id="GO:0016491">
    <property type="term" value="F:oxidoreductase activity"/>
    <property type="evidence" value="ECO:0007669"/>
    <property type="project" value="InterPro"/>
</dbReference>
<dbReference type="PANTHER" id="PTHR42923:SF46">
    <property type="entry name" value="AMINE OXIDASE"/>
    <property type="match status" value="1"/>
</dbReference>
<dbReference type="InterPro" id="IPR002937">
    <property type="entry name" value="Amino_oxidase"/>
</dbReference>
<dbReference type="PANTHER" id="PTHR42923">
    <property type="entry name" value="PROTOPORPHYRINOGEN OXIDASE"/>
    <property type="match status" value="1"/>
</dbReference>
<dbReference type="AlphaFoldDB" id="A0A836BUH7"/>
<dbReference type="PRINTS" id="PR00419">
    <property type="entry name" value="ADXRDTASE"/>
</dbReference>
<dbReference type="EMBL" id="JAEHOE010000090">
    <property type="protein sequence ID" value="KAG2487929.1"/>
    <property type="molecule type" value="Genomic_DNA"/>
</dbReference>
<comment type="caution">
    <text evidence="2">The sequence shown here is derived from an EMBL/GenBank/DDBJ whole genome shotgun (WGS) entry which is preliminary data.</text>
</comment>
<dbReference type="Proteomes" id="UP000612055">
    <property type="component" value="Unassembled WGS sequence"/>
</dbReference>